<feature type="region of interest" description="Disordered" evidence="1">
    <location>
        <begin position="131"/>
        <end position="172"/>
    </location>
</feature>
<dbReference type="AlphaFoldDB" id="A0A133YH62"/>
<protein>
    <recommendedName>
        <fullName evidence="2">Putative nitroreductase TM1586 domain-containing protein</fullName>
    </recommendedName>
</protein>
<name>A0A133YH62_9FIRM</name>
<feature type="domain" description="Putative nitroreductase TM1586" evidence="2">
    <location>
        <begin position="175"/>
        <end position="250"/>
    </location>
</feature>
<evidence type="ECO:0000313" key="3">
    <source>
        <dbReference type="EMBL" id="KXB42532.1"/>
    </source>
</evidence>
<keyword evidence="4" id="KW-1185">Reference proteome</keyword>
<proteinExistence type="predicted"/>
<dbReference type="RefSeq" id="WP_066712620.1">
    <property type="nucleotide sequence ID" value="NZ_JARFNM010000001.1"/>
</dbReference>
<accession>A0A133YH62</accession>
<sequence>MTLNDAINQRVSVRHFKELPMQVNELTNFMRGIEAIPSLFENETDTNKAKIASKNLAFKLLTHAEAEKMFSNLNKVCVYAPYYLFFYGEVNSANFLNCGYIGQIASLWLACNNLAACFQHTGKLRYIETMPTEKASEPSSTTKSEEAKASDDNTEPNGESFQAKSETISEKTGDSFTEAKRLPLALALGYADKSAKLCPKKAVNKCLISGSPTPNLNLQLLLQTACQAPSEYNSQPWRFWTNDNTVHIFTCTTWPFKSDWHQAAESVACGALVANLATLAELKNLPYQIFCEKQVFSEIEKLTYQLSFRLL</sequence>
<dbReference type="STRING" id="1497955.HMPREF1872_00216"/>
<reference evidence="4" key="1">
    <citation type="submission" date="2016-01" db="EMBL/GenBank/DDBJ databases">
        <authorList>
            <person name="Mitreva M."/>
            <person name="Pepin K.H."/>
            <person name="Mihindukulasuriya K.A."/>
            <person name="Fulton R."/>
            <person name="Fronick C."/>
            <person name="O'Laughlin M."/>
            <person name="Miner T."/>
            <person name="Herter B."/>
            <person name="Rosa B.A."/>
            <person name="Cordes M."/>
            <person name="Tomlinson C."/>
            <person name="Wollam A."/>
            <person name="Palsikar V.B."/>
            <person name="Mardis E.R."/>
            <person name="Wilson R.K."/>
        </authorList>
    </citation>
    <scope>NUCLEOTIDE SEQUENCE [LARGE SCALE GENOMIC DNA]</scope>
    <source>
        <strain evidence="4">KA00274</strain>
    </source>
</reference>
<dbReference type="Proteomes" id="UP000070080">
    <property type="component" value="Unassembled WGS sequence"/>
</dbReference>
<evidence type="ECO:0000256" key="1">
    <source>
        <dbReference type="SAM" id="MobiDB-lite"/>
    </source>
</evidence>
<dbReference type="InterPro" id="IPR029478">
    <property type="entry name" value="TM1586_NiRdase"/>
</dbReference>
<gene>
    <name evidence="3" type="ORF">HMPREF1872_00216</name>
</gene>
<dbReference type="EMBL" id="LSCV01000002">
    <property type="protein sequence ID" value="KXB42532.1"/>
    <property type="molecule type" value="Genomic_DNA"/>
</dbReference>
<feature type="compositionally biased region" description="Polar residues" evidence="1">
    <location>
        <begin position="155"/>
        <end position="166"/>
    </location>
</feature>
<dbReference type="InterPro" id="IPR000415">
    <property type="entry name" value="Nitroreductase-like"/>
</dbReference>
<dbReference type="Gene3D" id="3.40.109.10">
    <property type="entry name" value="NADH Oxidase"/>
    <property type="match status" value="1"/>
</dbReference>
<dbReference type="GO" id="GO:0016491">
    <property type="term" value="F:oxidoreductase activity"/>
    <property type="evidence" value="ECO:0007669"/>
    <property type="project" value="InterPro"/>
</dbReference>
<evidence type="ECO:0000259" key="2">
    <source>
        <dbReference type="Pfam" id="PF14512"/>
    </source>
</evidence>
<evidence type="ECO:0000313" key="4">
    <source>
        <dbReference type="Proteomes" id="UP000070080"/>
    </source>
</evidence>
<dbReference type="Pfam" id="PF14512">
    <property type="entry name" value="TM1586_NiRdase"/>
    <property type="match status" value="2"/>
</dbReference>
<feature type="domain" description="Putative nitroreductase TM1586" evidence="2">
    <location>
        <begin position="3"/>
        <end position="120"/>
    </location>
</feature>
<organism evidence="3 4">
    <name type="scientific">Amygdalobacter nucleatus</name>
    <dbReference type="NCBI Taxonomy" id="3029274"/>
    <lineage>
        <taxon>Bacteria</taxon>
        <taxon>Bacillati</taxon>
        <taxon>Bacillota</taxon>
        <taxon>Clostridia</taxon>
        <taxon>Eubacteriales</taxon>
        <taxon>Oscillospiraceae</taxon>
        <taxon>Amygdalobacter</taxon>
    </lineage>
</organism>
<dbReference type="SUPFAM" id="SSF55469">
    <property type="entry name" value="FMN-dependent nitroreductase-like"/>
    <property type="match status" value="2"/>
</dbReference>
<comment type="caution">
    <text evidence="3">The sequence shown here is derived from an EMBL/GenBank/DDBJ whole genome shotgun (WGS) entry which is preliminary data.</text>
</comment>
<dbReference type="OrthoDB" id="9814075at2"/>